<evidence type="ECO:0000313" key="2">
    <source>
        <dbReference type="Proteomes" id="UP000324800"/>
    </source>
</evidence>
<evidence type="ECO:0000313" key="1">
    <source>
        <dbReference type="EMBL" id="KAA6359721.1"/>
    </source>
</evidence>
<gene>
    <name evidence="1" type="ORF">EZS28_044752</name>
</gene>
<proteinExistence type="predicted"/>
<dbReference type="EMBL" id="SNRW01027955">
    <property type="protein sequence ID" value="KAA6359721.1"/>
    <property type="molecule type" value="Genomic_DNA"/>
</dbReference>
<dbReference type="AlphaFoldDB" id="A0A5J4TQL6"/>
<accession>A0A5J4TQL6</accession>
<name>A0A5J4TQL6_9EUKA</name>
<sequence length="171" mass="19735">MNRSCKQVIQIPKFLHSLTVLSSFKLGNHSNQEVDLQRLKVRQWSRECLSRVLNGGDAQEFADLVNVGYGKVICISFSTAGGIGEENDYDIFNGLMCIFDFFRELHEGRNDLQPSFQPLPLLARRTKEQIEEEGANEEMEAQMNNNGYNCRIKYYAKYAQAVILNHFIHRR</sequence>
<organism evidence="1 2">
    <name type="scientific">Streblomastix strix</name>
    <dbReference type="NCBI Taxonomy" id="222440"/>
    <lineage>
        <taxon>Eukaryota</taxon>
        <taxon>Metamonada</taxon>
        <taxon>Preaxostyla</taxon>
        <taxon>Oxymonadida</taxon>
        <taxon>Streblomastigidae</taxon>
        <taxon>Streblomastix</taxon>
    </lineage>
</organism>
<protein>
    <submittedName>
        <fullName evidence="1">Uncharacterized protein</fullName>
    </submittedName>
</protein>
<dbReference type="Proteomes" id="UP000324800">
    <property type="component" value="Unassembled WGS sequence"/>
</dbReference>
<reference evidence="1 2" key="1">
    <citation type="submission" date="2019-03" db="EMBL/GenBank/DDBJ databases">
        <title>Single cell metagenomics reveals metabolic interactions within the superorganism composed of flagellate Streblomastix strix and complex community of Bacteroidetes bacteria on its surface.</title>
        <authorList>
            <person name="Treitli S.C."/>
            <person name="Kolisko M."/>
            <person name="Husnik F."/>
            <person name="Keeling P."/>
            <person name="Hampl V."/>
        </authorList>
    </citation>
    <scope>NUCLEOTIDE SEQUENCE [LARGE SCALE GENOMIC DNA]</scope>
    <source>
        <strain evidence="1">ST1C</strain>
    </source>
</reference>
<comment type="caution">
    <text evidence="1">The sequence shown here is derived from an EMBL/GenBank/DDBJ whole genome shotgun (WGS) entry which is preliminary data.</text>
</comment>